<dbReference type="PANTHER" id="PTHR46753">
    <property type="entry name" value="FYVE AND COILED-COIL DOMAIN-CONTAINING PROTEIN 1"/>
    <property type="match status" value="1"/>
</dbReference>
<dbReference type="eggNOG" id="KOG1729">
    <property type="taxonomic scope" value="Eukaryota"/>
</dbReference>
<dbReference type="PROSITE" id="PS50866">
    <property type="entry name" value="GOLD"/>
    <property type="match status" value="1"/>
</dbReference>
<dbReference type="InterPro" id="IPR036598">
    <property type="entry name" value="GOLD_dom_sf"/>
</dbReference>
<dbReference type="VEuPathDB" id="FungiDB:H310_03628"/>
<dbReference type="GO" id="GO:1901098">
    <property type="term" value="P:positive regulation of autophagosome maturation"/>
    <property type="evidence" value="ECO:0007669"/>
    <property type="project" value="TreeGrafter"/>
</dbReference>
<protein>
    <recommendedName>
        <fullName evidence="2">GOLD domain-containing protein</fullName>
    </recommendedName>
</protein>
<dbReference type="STRING" id="157072.A0A024UHW0"/>
<name>A0A024UHW0_9STRA</name>
<feature type="domain" description="GOLD" evidence="2">
    <location>
        <begin position="55"/>
        <end position="154"/>
    </location>
</feature>
<dbReference type="Gene3D" id="2.60.120.680">
    <property type="entry name" value="GOLD domain"/>
    <property type="match status" value="1"/>
</dbReference>
<dbReference type="AlphaFoldDB" id="A0A024UHW0"/>
<dbReference type="GO" id="GO:0005770">
    <property type="term" value="C:late endosome"/>
    <property type="evidence" value="ECO:0007669"/>
    <property type="project" value="TreeGrafter"/>
</dbReference>
<organism evidence="3">
    <name type="scientific">Aphanomyces invadans</name>
    <dbReference type="NCBI Taxonomy" id="157072"/>
    <lineage>
        <taxon>Eukaryota</taxon>
        <taxon>Sar</taxon>
        <taxon>Stramenopiles</taxon>
        <taxon>Oomycota</taxon>
        <taxon>Saprolegniomycetes</taxon>
        <taxon>Saprolegniales</taxon>
        <taxon>Verrucalvaceae</taxon>
        <taxon>Aphanomyces</taxon>
    </lineage>
</organism>
<evidence type="ECO:0000256" key="1">
    <source>
        <dbReference type="SAM" id="Coils"/>
    </source>
</evidence>
<dbReference type="PANTHER" id="PTHR46753:SF2">
    <property type="entry name" value="FYVE AND COILED-COIL DOMAIN-CONTAINING PROTEIN 1"/>
    <property type="match status" value="1"/>
</dbReference>
<dbReference type="GeneID" id="20080678"/>
<accession>A0A024UHW0</accession>
<evidence type="ECO:0000259" key="2">
    <source>
        <dbReference type="PROSITE" id="PS50866"/>
    </source>
</evidence>
<dbReference type="GO" id="GO:0005776">
    <property type="term" value="C:autophagosome"/>
    <property type="evidence" value="ECO:0007669"/>
    <property type="project" value="TreeGrafter"/>
</dbReference>
<feature type="coiled-coil region" evidence="1">
    <location>
        <begin position="203"/>
        <end position="230"/>
    </location>
</feature>
<dbReference type="EMBL" id="KI913956">
    <property type="protein sequence ID" value="ETW06011.1"/>
    <property type="molecule type" value="Genomic_DNA"/>
</dbReference>
<dbReference type="SUPFAM" id="SSF101576">
    <property type="entry name" value="Supernatant protein factor (SPF), C-terminal domain"/>
    <property type="match status" value="1"/>
</dbReference>
<keyword evidence="1" id="KW-0175">Coiled coil</keyword>
<proteinExistence type="predicted"/>
<dbReference type="RefSeq" id="XP_008865788.1">
    <property type="nucleotide sequence ID" value="XM_008867566.1"/>
</dbReference>
<sequence length="294" mass="33570">MTRRAKEQRQKRLELKRAADTPEEAERRLKWALLLKTLDAPARLRALSAPPMLTWHSSHAIVAPAGRFELPIRVEEAGSDLSYTFETKDMDIDFSITFEGLTSVEYLVHPTRCASHESTVRGSLDIPGPGTVVLVWDNEYSWFNAKELSYHVGLKTPEPDVSTAKSPVSLLDVELDSRKQQYRTLNESYDMLQLQCTKRATSIQVIERQIEELQRELHEEKDLHAVESAEAERVGRQIDSVAAELAALSWRTLSPPLFAHVLAYCSREDWKRWYTLNKAWTTALTPLLAERAIE</sequence>
<dbReference type="GO" id="GO:0005764">
    <property type="term" value="C:lysosome"/>
    <property type="evidence" value="ECO:0007669"/>
    <property type="project" value="TreeGrafter"/>
</dbReference>
<dbReference type="InterPro" id="IPR009038">
    <property type="entry name" value="GOLD_dom"/>
</dbReference>
<gene>
    <name evidence="3" type="ORF">H310_03628</name>
</gene>
<dbReference type="OrthoDB" id="1434354at2759"/>
<evidence type="ECO:0000313" key="3">
    <source>
        <dbReference type="EMBL" id="ETW06011.1"/>
    </source>
</evidence>
<dbReference type="GO" id="GO:0072383">
    <property type="term" value="P:plus-end-directed vesicle transport along microtubule"/>
    <property type="evidence" value="ECO:0007669"/>
    <property type="project" value="TreeGrafter"/>
</dbReference>
<reference evidence="3" key="1">
    <citation type="submission" date="2013-12" db="EMBL/GenBank/DDBJ databases">
        <title>The Genome Sequence of Aphanomyces invadans NJM9701.</title>
        <authorList>
            <consortium name="The Broad Institute Genomics Platform"/>
            <person name="Russ C."/>
            <person name="Tyler B."/>
            <person name="van West P."/>
            <person name="Dieguez-Uribeondo J."/>
            <person name="Young S.K."/>
            <person name="Zeng Q."/>
            <person name="Gargeya S."/>
            <person name="Fitzgerald M."/>
            <person name="Abouelleil A."/>
            <person name="Alvarado L."/>
            <person name="Chapman S.B."/>
            <person name="Gainer-Dewar J."/>
            <person name="Goldberg J."/>
            <person name="Griggs A."/>
            <person name="Gujja S."/>
            <person name="Hansen M."/>
            <person name="Howarth C."/>
            <person name="Imamovic A."/>
            <person name="Ireland A."/>
            <person name="Larimer J."/>
            <person name="McCowan C."/>
            <person name="Murphy C."/>
            <person name="Pearson M."/>
            <person name="Poon T.W."/>
            <person name="Priest M."/>
            <person name="Roberts A."/>
            <person name="Saif S."/>
            <person name="Shea T."/>
            <person name="Sykes S."/>
            <person name="Wortman J."/>
            <person name="Nusbaum C."/>
            <person name="Birren B."/>
        </authorList>
    </citation>
    <scope>NUCLEOTIDE SEQUENCE [LARGE SCALE GENOMIC DNA]</scope>
    <source>
        <strain evidence="3">NJM9701</strain>
    </source>
</reference>